<evidence type="ECO:0000259" key="7">
    <source>
        <dbReference type="Pfam" id="PF08340"/>
    </source>
</evidence>
<dbReference type="InterPro" id="IPR005229">
    <property type="entry name" value="YicC/YloC-like"/>
</dbReference>
<name>A0A1W1XCP1_9CLOT</name>
<proteinExistence type="inferred from homology"/>
<gene>
    <name evidence="8" type="ORF">SAMN02745134_01354</name>
</gene>
<dbReference type="EMBL" id="FWXH01000003">
    <property type="protein sequence ID" value="SMC21574.1"/>
    <property type="molecule type" value="Genomic_DNA"/>
</dbReference>
<dbReference type="Proteomes" id="UP000192468">
    <property type="component" value="Unassembled WGS sequence"/>
</dbReference>
<evidence type="ECO:0000256" key="2">
    <source>
        <dbReference type="ARBA" id="ARBA00022722"/>
    </source>
</evidence>
<keyword evidence="4" id="KW-0378">Hydrolase</keyword>
<sequence length="293" mass="33766">MMSSMTGYGRAFCESKSRNFTVEIKSVNHRYLDLNIKMPRSLLALEDRIRKAVQGSISRGKVDIYITQTVLETENSKALFNKNLCDSYVKCLNEIRELYNIKDDISLSLISKFPDVITVEEKDEDVEDIWEVLKKPLKEALDTLILMRRREGESLKGDIEKKCTDIKVLVDSIDDKSRNLVDNYKVKLNNRINELISDKNLIDENRIAMEVAIFSDKACIDEEIVRLRSHISQLSESIEISKPVGRKLDFIVQEMNREANTIASKASDVNIVHLVLDIKNDIEKIREQIQNIE</sequence>
<dbReference type="GO" id="GO:0016787">
    <property type="term" value="F:hydrolase activity"/>
    <property type="evidence" value="ECO:0007669"/>
    <property type="project" value="UniProtKB-KW"/>
</dbReference>
<dbReference type="OrthoDB" id="9771229at2"/>
<evidence type="ECO:0000313" key="9">
    <source>
        <dbReference type="Proteomes" id="UP000192468"/>
    </source>
</evidence>
<evidence type="ECO:0000256" key="5">
    <source>
        <dbReference type="ARBA" id="ARBA00035648"/>
    </source>
</evidence>
<dbReference type="InterPro" id="IPR013551">
    <property type="entry name" value="YicC-like_C"/>
</dbReference>
<comment type="cofactor">
    <cofactor evidence="1">
        <name>a divalent metal cation</name>
        <dbReference type="ChEBI" id="CHEBI:60240"/>
    </cofactor>
</comment>
<dbReference type="Pfam" id="PF08340">
    <property type="entry name" value="YicC-like_C"/>
    <property type="match status" value="1"/>
</dbReference>
<evidence type="ECO:0000256" key="4">
    <source>
        <dbReference type="ARBA" id="ARBA00022801"/>
    </source>
</evidence>
<keyword evidence="2" id="KW-0540">Nuclease</keyword>
<accession>A0A1W1XCP1</accession>
<organism evidence="8 9">
    <name type="scientific">Clostridium acidisoli DSM 12555</name>
    <dbReference type="NCBI Taxonomy" id="1121291"/>
    <lineage>
        <taxon>Bacteria</taxon>
        <taxon>Bacillati</taxon>
        <taxon>Bacillota</taxon>
        <taxon>Clostridia</taxon>
        <taxon>Eubacteriales</taxon>
        <taxon>Clostridiaceae</taxon>
        <taxon>Clostridium</taxon>
    </lineage>
</organism>
<evidence type="ECO:0000256" key="3">
    <source>
        <dbReference type="ARBA" id="ARBA00022759"/>
    </source>
</evidence>
<dbReference type="PANTHER" id="PTHR30636:SF3">
    <property type="entry name" value="UPF0701 PROTEIN YICC"/>
    <property type="match status" value="1"/>
</dbReference>
<evidence type="ECO:0000259" key="6">
    <source>
        <dbReference type="Pfam" id="PF03755"/>
    </source>
</evidence>
<feature type="domain" description="Endoribonuclease YicC-like C-terminal" evidence="7">
    <location>
        <begin position="174"/>
        <end position="293"/>
    </location>
</feature>
<evidence type="ECO:0000256" key="1">
    <source>
        <dbReference type="ARBA" id="ARBA00001968"/>
    </source>
</evidence>
<dbReference type="PANTHER" id="PTHR30636">
    <property type="entry name" value="UPF0701 PROTEIN YICC"/>
    <property type="match status" value="1"/>
</dbReference>
<dbReference type="NCBIfam" id="TIGR00255">
    <property type="entry name" value="YicC/YloC family endoribonuclease"/>
    <property type="match status" value="1"/>
</dbReference>
<evidence type="ECO:0000313" key="8">
    <source>
        <dbReference type="EMBL" id="SMC21574.1"/>
    </source>
</evidence>
<protein>
    <submittedName>
        <fullName evidence="8">TIGR00255 family protein</fullName>
    </submittedName>
</protein>
<reference evidence="8 9" key="1">
    <citation type="submission" date="2017-04" db="EMBL/GenBank/DDBJ databases">
        <authorList>
            <person name="Afonso C.L."/>
            <person name="Miller P.J."/>
            <person name="Scott M.A."/>
            <person name="Spackman E."/>
            <person name="Goraichik I."/>
            <person name="Dimitrov K.M."/>
            <person name="Suarez D.L."/>
            <person name="Swayne D.E."/>
        </authorList>
    </citation>
    <scope>NUCLEOTIDE SEQUENCE [LARGE SCALE GENOMIC DNA]</scope>
    <source>
        <strain evidence="8 9">DSM 12555</strain>
    </source>
</reference>
<dbReference type="AlphaFoldDB" id="A0A1W1XCP1"/>
<dbReference type="RefSeq" id="WP_084114849.1">
    <property type="nucleotide sequence ID" value="NZ_FWXH01000003.1"/>
</dbReference>
<keyword evidence="9" id="KW-1185">Reference proteome</keyword>
<dbReference type="GO" id="GO:0004521">
    <property type="term" value="F:RNA endonuclease activity"/>
    <property type="evidence" value="ECO:0007669"/>
    <property type="project" value="InterPro"/>
</dbReference>
<dbReference type="InterPro" id="IPR013527">
    <property type="entry name" value="YicC-like_N"/>
</dbReference>
<dbReference type="STRING" id="1121291.SAMN02745134_01354"/>
<dbReference type="Pfam" id="PF03755">
    <property type="entry name" value="YicC-like_N"/>
    <property type="match status" value="1"/>
</dbReference>
<keyword evidence="3" id="KW-0255">Endonuclease</keyword>
<comment type="similarity">
    <text evidence="5">Belongs to the YicC/YloC family.</text>
</comment>
<feature type="domain" description="Endoribonuclease YicC-like N-terminal" evidence="6">
    <location>
        <begin position="2"/>
        <end position="156"/>
    </location>
</feature>